<evidence type="ECO:0000313" key="3">
    <source>
        <dbReference type="Proteomes" id="UP000063919"/>
    </source>
</evidence>
<dbReference type="OrthoDB" id="9804312at2"/>
<gene>
    <name evidence="2" type="ORF">SCANT_v1c07020</name>
</gene>
<dbReference type="Pfam" id="PF13649">
    <property type="entry name" value="Methyltransf_25"/>
    <property type="match status" value="1"/>
</dbReference>
<dbReference type="RefSeq" id="WP_053946360.1">
    <property type="nucleotide sequence ID" value="NZ_CP012622.1"/>
</dbReference>
<dbReference type="PATRIC" id="fig|362837.3.peg.718"/>
<keyword evidence="2" id="KW-0489">Methyltransferase</keyword>
<dbReference type="AlphaFoldDB" id="A0A0M3SJE4"/>
<keyword evidence="2" id="KW-0808">Transferase</keyword>
<keyword evidence="3" id="KW-1185">Reference proteome</keyword>
<dbReference type="Gene3D" id="3.40.50.150">
    <property type="entry name" value="Vaccinia Virus protein VP39"/>
    <property type="match status" value="1"/>
</dbReference>
<reference evidence="2 3" key="1">
    <citation type="journal article" date="2015" name="Genome Announc.">
        <title>Complete Genome Sequence of Spiroplasma cantharicola CC-1T (DSM 21588), a Bacterium Isolated from Soldier Beetle (Cantharis carolinus).</title>
        <authorList>
            <person name="Lo W.S."/>
            <person name="Liu P.Y."/>
            <person name="Kuo C.H."/>
        </authorList>
    </citation>
    <scope>NUCLEOTIDE SEQUENCE [LARGE SCALE GENOMIC DNA]</scope>
    <source>
        <strain evidence="2 3">CC-1</strain>
    </source>
</reference>
<dbReference type="GO" id="GO:0008168">
    <property type="term" value="F:methyltransferase activity"/>
    <property type="evidence" value="ECO:0007669"/>
    <property type="project" value="UniProtKB-KW"/>
</dbReference>
<proteinExistence type="predicted"/>
<dbReference type="GO" id="GO:0032259">
    <property type="term" value="P:methylation"/>
    <property type="evidence" value="ECO:0007669"/>
    <property type="project" value="UniProtKB-KW"/>
</dbReference>
<name>A0A0M3SJE4_9MOLU</name>
<dbReference type="InterPro" id="IPR029063">
    <property type="entry name" value="SAM-dependent_MTases_sf"/>
</dbReference>
<dbReference type="InterPro" id="IPR041698">
    <property type="entry name" value="Methyltransf_25"/>
</dbReference>
<dbReference type="Gene3D" id="2.20.25.110">
    <property type="entry name" value="S-adenosyl-L-methionine-dependent methyltransferases"/>
    <property type="match status" value="1"/>
</dbReference>
<feature type="domain" description="Methyltransferase" evidence="1">
    <location>
        <begin position="41"/>
        <end position="136"/>
    </location>
</feature>
<sequence length="245" mass="28341">MENHYKQISSLIYDFTKPPGTSIDGDLAFYKSQLLPIEGKVLEAGVGNGRLYIPLLKYKVDIVGIDKSQEMINICQKNLEKENLLGKLICQDLENYIELNTYEYIIVPNASFNLLESRNKAIKVLKNFYQSLKEKGTLIIDLIMPIEFKAGSNHEFSHNINGQKIVVKNLSKEINWIEQYTVNQIEYYINEQLKESQEFKLSWYGCEEFCNILNSVGFNDGVFIVNYGNKTNLNVKTITFIFKKY</sequence>
<dbReference type="Proteomes" id="UP000063919">
    <property type="component" value="Chromosome"/>
</dbReference>
<protein>
    <submittedName>
        <fullName evidence="2">Methyltransferase</fullName>
    </submittedName>
</protein>
<evidence type="ECO:0000259" key="1">
    <source>
        <dbReference type="Pfam" id="PF13649"/>
    </source>
</evidence>
<evidence type="ECO:0000313" key="2">
    <source>
        <dbReference type="EMBL" id="ALD66608.1"/>
    </source>
</evidence>
<dbReference type="STRING" id="362837.SCANT_v1c07020"/>
<organism evidence="2 3">
    <name type="scientific">Spiroplasma cantharicola</name>
    <dbReference type="NCBI Taxonomy" id="362837"/>
    <lineage>
        <taxon>Bacteria</taxon>
        <taxon>Bacillati</taxon>
        <taxon>Mycoplasmatota</taxon>
        <taxon>Mollicutes</taxon>
        <taxon>Entomoplasmatales</taxon>
        <taxon>Spiroplasmataceae</taxon>
        <taxon>Spiroplasma</taxon>
    </lineage>
</organism>
<accession>A0A0M3SJE4</accession>
<dbReference type="KEGG" id="scj:SCANT_v1c07020"/>
<dbReference type="EMBL" id="CP012622">
    <property type="protein sequence ID" value="ALD66608.1"/>
    <property type="molecule type" value="Genomic_DNA"/>
</dbReference>
<dbReference type="CDD" id="cd02440">
    <property type="entry name" value="AdoMet_MTases"/>
    <property type="match status" value="1"/>
</dbReference>
<dbReference type="SUPFAM" id="SSF53335">
    <property type="entry name" value="S-adenosyl-L-methionine-dependent methyltransferases"/>
    <property type="match status" value="1"/>
</dbReference>